<sequence length="385" mass="43166">MSTMNDFDTVTPRQGTDSLKWDIYNGRDVLPFWVADMDFMVAPPIQQALEERIKHPLYGYTLTPKELPDVVIAHLENEYNWHVDPEWIVWLPGVVTGLAISCRAFCADGDEVVVNPPIYHHFFDSHDADRQELVRVPLHKHEGRWTFDMQAMEAAFNDKTRLLMMCSPHNPVGVVFTPEELNQVAELCARHDVIMVSDEIHCDLVIDKNSKHYPTALACPAMADNIVTLMSGSKTWNIAGLNCSFAIISNPELRKRFVTSSQSMVTGVPPLAYCATLAAYRDGGPWRAELLDYLAANYAYVCEELNAIEGLVVEPIQATYLAWIDATGLRLNDTAGFFEEHGVGLSPGEQFGQSQYIRLNFACPRATLEEGLRRMKAAVASLKTD</sequence>
<dbReference type="EMBL" id="CP018632">
    <property type="protein sequence ID" value="ASJ76551.1"/>
    <property type="molecule type" value="Genomic_DNA"/>
</dbReference>
<dbReference type="NCBIfam" id="TIGR04350">
    <property type="entry name" value="C_S_lyase_PatB"/>
    <property type="match status" value="1"/>
</dbReference>
<dbReference type="Pfam" id="PF00155">
    <property type="entry name" value="Aminotran_1_2"/>
    <property type="match status" value="1"/>
</dbReference>
<dbReference type="Gene3D" id="3.40.640.10">
    <property type="entry name" value="Type I PLP-dependent aspartate aminotransferase-like (Major domain)"/>
    <property type="match status" value="1"/>
</dbReference>
<dbReference type="PANTHER" id="PTHR43525">
    <property type="entry name" value="PROTEIN MALY"/>
    <property type="match status" value="1"/>
</dbReference>
<evidence type="ECO:0000256" key="2">
    <source>
        <dbReference type="ARBA" id="ARBA00012224"/>
    </source>
</evidence>
<dbReference type="EC" id="4.4.1.13" evidence="2"/>
<dbReference type="GO" id="GO:0030170">
    <property type="term" value="F:pyridoxal phosphate binding"/>
    <property type="evidence" value="ECO:0007669"/>
    <property type="project" value="InterPro"/>
</dbReference>
<feature type="domain" description="Aminotransferase class I/classII large" evidence="6">
    <location>
        <begin position="54"/>
        <end position="374"/>
    </location>
</feature>
<dbReference type="PANTHER" id="PTHR43525:SF1">
    <property type="entry name" value="PROTEIN MALY"/>
    <property type="match status" value="1"/>
</dbReference>
<dbReference type="SUPFAM" id="SSF53383">
    <property type="entry name" value="PLP-dependent transferases"/>
    <property type="match status" value="1"/>
</dbReference>
<dbReference type="KEGG" id="gai:IMCC3135_32530"/>
<protein>
    <recommendedName>
        <fullName evidence="2">cysteine-S-conjugate beta-lyase</fullName>
        <ecNumber evidence="2">4.4.1.13</ecNumber>
    </recommendedName>
</protein>
<dbReference type="InterPro" id="IPR015421">
    <property type="entry name" value="PyrdxlP-dep_Trfase_major"/>
</dbReference>
<dbReference type="CDD" id="cd00609">
    <property type="entry name" value="AAT_like"/>
    <property type="match status" value="1"/>
</dbReference>
<dbReference type="InterPro" id="IPR015422">
    <property type="entry name" value="PyrdxlP-dep_Trfase_small"/>
</dbReference>
<dbReference type="Proteomes" id="UP000250079">
    <property type="component" value="Chromosome"/>
</dbReference>
<reference evidence="7 8" key="1">
    <citation type="submission" date="2016-12" db="EMBL/GenBank/DDBJ databases">
        <authorList>
            <person name="Song W.-J."/>
            <person name="Kurnit D.M."/>
        </authorList>
    </citation>
    <scope>NUCLEOTIDE SEQUENCE [LARGE SCALE GENOMIC DNA]</scope>
    <source>
        <strain evidence="7 8">IMCC3135</strain>
    </source>
</reference>
<evidence type="ECO:0000313" key="7">
    <source>
        <dbReference type="EMBL" id="ASJ76551.1"/>
    </source>
</evidence>
<keyword evidence="4 7" id="KW-0456">Lyase</keyword>
<dbReference type="AlphaFoldDB" id="A0A2Z2P1W1"/>
<dbReference type="InterPro" id="IPR051798">
    <property type="entry name" value="Class-II_PLP-Dep_Aminotrans"/>
</dbReference>
<name>A0A2Z2P1W1_9GAMM</name>
<comment type="cofactor">
    <cofactor evidence="1">
        <name>pyridoxal 5'-phosphate</name>
        <dbReference type="ChEBI" id="CHEBI:597326"/>
    </cofactor>
</comment>
<evidence type="ECO:0000256" key="4">
    <source>
        <dbReference type="ARBA" id="ARBA00023239"/>
    </source>
</evidence>
<dbReference type="InterPro" id="IPR004839">
    <property type="entry name" value="Aminotransferase_I/II_large"/>
</dbReference>
<evidence type="ECO:0000256" key="3">
    <source>
        <dbReference type="ARBA" id="ARBA00022898"/>
    </source>
</evidence>
<dbReference type="InterPro" id="IPR027619">
    <property type="entry name" value="C-S_lyase_PatB-like"/>
</dbReference>
<comment type="similarity">
    <text evidence="5">Belongs to the class-II pyridoxal-phosphate-dependent aminotransferase family. MalY/PatB cystathionine beta-lyase subfamily.</text>
</comment>
<organism evidence="7 8">
    <name type="scientific">Granulosicoccus antarcticus IMCC3135</name>
    <dbReference type="NCBI Taxonomy" id="1192854"/>
    <lineage>
        <taxon>Bacteria</taxon>
        <taxon>Pseudomonadati</taxon>
        <taxon>Pseudomonadota</taxon>
        <taxon>Gammaproteobacteria</taxon>
        <taxon>Chromatiales</taxon>
        <taxon>Granulosicoccaceae</taxon>
        <taxon>Granulosicoccus</taxon>
    </lineage>
</organism>
<evidence type="ECO:0000313" key="8">
    <source>
        <dbReference type="Proteomes" id="UP000250079"/>
    </source>
</evidence>
<accession>A0A2Z2P1W1</accession>
<gene>
    <name evidence="7" type="primary">patB</name>
    <name evidence="7" type="ORF">IMCC3135_32530</name>
</gene>
<dbReference type="GO" id="GO:0047804">
    <property type="term" value="F:cysteine-S-conjugate beta-lyase activity"/>
    <property type="evidence" value="ECO:0007669"/>
    <property type="project" value="UniProtKB-EC"/>
</dbReference>
<dbReference type="InterPro" id="IPR015424">
    <property type="entry name" value="PyrdxlP-dep_Trfase"/>
</dbReference>
<evidence type="ECO:0000256" key="1">
    <source>
        <dbReference type="ARBA" id="ARBA00001933"/>
    </source>
</evidence>
<proteinExistence type="inferred from homology"/>
<evidence type="ECO:0000256" key="5">
    <source>
        <dbReference type="ARBA" id="ARBA00037974"/>
    </source>
</evidence>
<keyword evidence="3" id="KW-0663">Pyridoxal phosphate</keyword>
<evidence type="ECO:0000259" key="6">
    <source>
        <dbReference type="Pfam" id="PF00155"/>
    </source>
</evidence>
<dbReference type="Gene3D" id="3.90.1150.10">
    <property type="entry name" value="Aspartate Aminotransferase, domain 1"/>
    <property type="match status" value="1"/>
</dbReference>
<keyword evidence="8" id="KW-1185">Reference proteome</keyword>